<evidence type="ECO:0000256" key="7">
    <source>
        <dbReference type="ARBA" id="ARBA00023306"/>
    </source>
</evidence>
<feature type="domain" description="POTRA" evidence="10">
    <location>
        <begin position="50"/>
        <end position="118"/>
    </location>
</feature>
<keyword evidence="2 8" id="KW-1003">Cell membrane</keyword>
<keyword evidence="3 8" id="KW-0132">Cell division</keyword>
<dbReference type="InterPro" id="IPR005548">
    <property type="entry name" value="Cell_div_FtsQ/DivIB_C"/>
</dbReference>
<dbReference type="GO" id="GO:0005886">
    <property type="term" value="C:plasma membrane"/>
    <property type="evidence" value="ECO:0007669"/>
    <property type="project" value="UniProtKB-SubCell"/>
</dbReference>
<evidence type="ECO:0000256" key="4">
    <source>
        <dbReference type="ARBA" id="ARBA00022692"/>
    </source>
</evidence>
<comment type="subcellular location">
    <subcellularLocation>
        <location evidence="8">Cell membrane</location>
        <topology evidence="8">Single-pass type II membrane protein</topology>
    </subcellularLocation>
    <subcellularLocation>
        <location evidence="1">Membrane</location>
    </subcellularLocation>
    <text evidence="8">Localizes to the division septum.</text>
</comment>
<dbReference type="HAMAP" id="MF_00912">
    <property type="entry name" value="DivIB"/>
    <property type="match status" value="1"/>
</dbReference>
<feature type="transmembrane region" description="Helical" evidence="8">
    <location>
        <begin position="28"/>
        <end position="45"/>
    </location>
</feature>
<keyword evidence="4 8" id="KW-0812">Transmembrane</keyword>
<dbReference type="InterPro" id="IPR026580">
    <property type="entry name" value="DivIB"/>
</dbReference>
<proteinExistence type="inferred from homology"/>
<comment type="similarity">
    <text evidence="8">Belongs to the FtsQ/DivIB family. DivIB subfamily.</text>
</comment>
<gene>
    <name evidence="8" type="primary">divIB</name>
    <name evidence="11" type="ORF">SAMN05216352_103289</name>
</gene>
<dbReference type="STRING" id="930129.SAMN05216352_103289"/>
<evidence type="ECO:0000256" key="1">
    <source>
        <dbReference type="ARBA" id="ARBA00004370"/>
    </source>
</evidence>
<dbReference type="PANTHER" id="PTHR37820:SF1">
    <property type="entry name" value="CELL DIVISION PROTEIN FTSQ"/>
    <property type="match status" value="1"/>
</dbReference>
<evidence type="ECO:0000259" key="10">
    <source>
        <dbReference type="PROSITE" id="PS51779"/>
    </source>
</evidence>
<evidence type="ECO:0000256" key="9">
    <source>
        <dbReference type="SAM" id="MobiDB-lite"/>
    </source>
</evidence>
<dbReference type="Gene3D" id="3.40.50.10960">
    <property type="match status" value="1"/>
</dbReference>
<evidence type="ECO:0000256" key="6">
    <source>
        <dbReference type="ARBA" id="ARBA00023136"/>
    </source>
</evidence>
<dbReference type="Pfam" id="PF08478">
    <property type="entry name" value="POTRA_1"/>
    <property type="match status" value="1"/>
</dbReference>
<evidence type="ECO:0000313" key="12">
    <source>
        <dbReference type="Proteomes" id="UP000199017"/>
    </source>
</evidence>
<dbReference type="Proteomes" id="UP000199017">
    <property type="component" value="Unassembled WGS sequence"/>
</dbReference>
<dbReference type="Pfam" id="PF03799">
    <property type="entry name" value="FtsQ_DivIB_C"/>
    <property type="match status" value="1"/>
</dbReference>
<dbReference type="OrthoDB" id="1819027at2"/>
<keyword evidence="6 8" id="KW-0472">Membrane</keyword>
<protein>
    <recommendedName>
        <fullName evidence="8">Cell division protein DivIB</fullName>
    </recommendedName>
</protein>
<accession>A0A1G8G9U8</accession>
<dbReference type="GO" id="GO:0032153">
    <property type="term" value="C:cell division site"/>
    <property type="evidence" value="ECO:0007669"/>
    <property type="project" value="UniProtKB-UniRule"/>
</dbReference>
<sequence>MPDKKVVTIDDRIPALKEKRKKRSNRRLIIYLSIFFILILMVIYFQSPLSHVRNIQVDGNVHVDKEEIINASEIQEGISIWNIDTGKTAAKLKEFTEVEDAAVSRSFPSTIQIDIDEYKRMAYVETGDQYIPILKNGEVLHDNTTSVLPADAPVLQNFEEERLLKAFAQELSQLGEGILNRISEVSYVQEEDSGSLVLYMNDGIEVATTIHNFASYMSSYPSVAREISPNTPGVLHMKMSPYFESTEEETDETEESEGIEETEAESAGEEENVEEE</sequence>
<comment type="function">
    <text evidence="8">Cell division protein that may be involved in stabilizing or promoting the assembly of the division complex.</text>
</comment>
<feature type="compositionally biased region" description="Acidic residues" evidence="9">
    <location>
        <begin position="245"/>
        <end position="276"/>
    </location>
</feature>
<organism evidence="11 12">
    <name type="scientific">Alteribacillus bidgolensis</name>
    <dbReference type="NCBI Taxonomy" id="930129"/>
    <lineage>
        <taxon>Bacteria</taxon>
        <taxon>Bacillati</taxon>
        <taxon>Bacillota</taxon>
        <taxon>Bacilli</taxon>
        <taxon>Bacillales</taxon>
        <taxon>Bacillaceae</taxon>
        <taxon>Alteribacillus</taxon>
    </lineage>
</organism>
<reference evidence="11 12" key="1">
    <citation type="submission" date="2016-10" db="EMBL/GenBank/DDBJ databases">
        <authorList>
            <person name="de Groot N.N."/>
        </authorList>
    </citation>
    <scope>NUCLEOTIDE SEQUENCE [LARGE SCALE GENOMIC DNA]</scope>
    <source>
        <strain evidence="12">P4B,CCM 7963,CECT 7998,DSM 25260,IBRC-M 10614,KCTC 13821</strain>
    </source>
</reference>
<keyword evidence="7 8" id="KW-0131">Cell cycle</keyword>
<dbReference type="InterPro" id="IPR013685">
    <property type="entry name" value="POTRA_FtsQ_type"/>
</dbReference>
<evidence type="ECO:0000256" key="5">
    <source>
        <dbReference type="ARBA" id="ARBA00022989"/>
    </source>
</evidence>
<dbReference type="GO" id="GO:0043093">
    <property type="term" value="P:FtsZ-dependent cytokinesis"/>
    <property type="evidence" value="ECO:0007669"/>
    <property type="project" value="UniProtKB-UniRule"/>
</dbReference>
<dbReference type="InterPro" id="IPR050487">
    <property type="entry name" value="FtsQ_DivIB"/>
</dbReference>
<evidence type="ECO:0000313" key="11">
    <source>
        <dbReference type="EMBL" id="SDH91080.1"/>
    </source>
</evidence>
<feature type="region of interest" description="Disordered" evidence="9">
    <location>
        <begin position="241"/>
        <end position="276"/>
    </location>
</feature>
<evidence type="ECO:0000256" key="3">
    <source>
        <dbReference type="ARBA" id="ARBA00022618"/>
    </source>
</evidence>
<dbReference type="PANTHER" id="PTHR37820">
    <property type="entry name" value="CELL DIVISION PROTEIN DIVIB"/>
    <property type="match status" value="1"/>
</dbReference>
<dbReference type="Gene3D" id="3.10.20.310">
    <property type="entry name" value="membrane protein fhac"/>
    <property type="match status" value="1"/>
</dbReference>
<keyword evidence="5 8" id="KW-1133">Transmembrane helix</keyword>
<evidence type="ECO:0000256" key="2">
    <source>
        <dbReference type="ARBA" id="ARBA00022475"/>
    </source>
</evidence>
<keyword evidence="12" id="KW-1185">Reference proteome</keyword>
<dbReference type="AlphaFoldDB" id="A0A1G8G9U8"/>
<evidence type="ECO:0000256" key="8">
    <source>
        <dbReference type="HAMAP-Rule" id="MF_00912"/>
    </source>
</evidence>
<dbReference type="InterPro" id="IPR034746">
    <property type="entry name" value="POTRA"/>
</dbReference>
<dbReference type="PROSITE" id="PS51779">
    <property type="entry name" value="POTRA"/>
    <property type="match status" value="1"/>
</dbReference>
<dbReference type="EMBL" id="FNDU01000003">
    <property type="protein sequence ID" value="SDH91080.1"/>
    <property type="molecule type" value="Genomic_DNA"/>
</dbReference>
<name>A0A1G8G9U8_9BACI</name>
<dbReference type="RefSeq" id="WP_091582847.1">
    <property type="nucleotide sequence ID" value="NZ_FNDU01000003.1"/>
</dbReference>